<protein>
    <recommendedName>
        <fullName evidence="4">3-keto-disaccharide hydrolase domain-containing protein</fullName>
    </recommendedName>
</protein>
<evidence type="ECO:0000256" key="1">
    <source>
        <dbReference type="SAM" id="SignalP"/>
    </source>
</evidence>
<accession>A0ABY7VZX8</accession>
<keyword evidence="3" id="KW-1185">Reference proteome</keyword>
<evidence type="ECO:0008006" key="4">
    <source>
        <dbReference type="Google" id="ProtNLM"/>
    </source>
</evidence>
<dbReference type="Proteomes" id="UP001214250">
    <property type="component" value="Chromosome 2"/>
</dbReference>
<sequence length="234" mass="26127">MHKSRLSSLIGSTLLIFSSYFVLQAADKQLSSSATHLKPLLLKMGPSIISETFDKDSTRVQSWAKYGTQWQVIDGAFVGSPASLDYQKAHPGKHSGTTPRLQAKIPLCKDGLIIKFDFKSEKKIGRAAFWLGHHHFKLLISDNQPSLQYTKDKKNIITTALKPINGPMKENQWYSVIMETHGTHRVVQISGFEPLIVEAFALVKTSPVRMSGSKGEQFQFDNFHFIEGAGLLKP</sequence>
<keyword evidence="1" id="KW-0732">Signal</keyword>
<gene>
    <name evidence="2" type="ORF">PQO03_21690</name>
</gene>
<organism evidence="2 3">
    <name type="scientific">Lentisphaera profundi</name>
    <dbReference type="NCBI Taxonomy" id="1658616"/>
    <lineage>
        <taxon>Bacteria</taxon>
        <taxon>Pseudomonadati</taxon>
        <taxon>Lentisphaerota</taxon>
        <taxon>Lentisphaeria</taxon>
        <taxon>Lentisphaerales</taxon>
        <taxon>Lentisphaeraceae</taxon>
        <taxon>Lentisphaera</taxon>
    </lineage>
</organism>
<feature type="chain" id="PRO_5046919863" description="3-keto-disaccharide hydrolase domain-containing protein" evidence="1">
    <location>
        <begin position="26"/>
        <end position="234"/>
    </location>
</feature>
<feature type="signal peptide" evidence="1">
    <location>
        <begin position="1"/>
        <end position="25"/>
    </location>
</feature>
<dbReference type="EMBL" id="CP117812">
    <property type="protein sequence ID" value="WDE98427.1"/>
    <property type="molecule type" value="Genomic_DNA"/>
</dbReference>
<evidence type="ECO:0000313" key="3">
    <source>
        <dbReference type="Proteomes" id="UP001214250"/>
    </source>
</evidence>
<evidence type="ECO:0000313" key="2">
    <source>
        <dbReference type="EMBL" id="WDE98427.1"/>
    </source>
</evidence>
<reference evidence="2 3" key="1">
    <citation type="submission" date="2023-02" db="EMBL/GenBank/DDBJ databases">
        <title>Genome sequence of Lentisphaera profundi SAORIC-696.</title>
        <authorList>
            <person name="Kim e."/>
            <person name="Cho J.-C."/>
            <person name="Choi A."/>
            <person name="Kang I."/>
        </authorList>
    </citation>
    <scope>NUCLEOTIDE SEQUENCE [LARGE SCALE GENOMIC DNA]</scope>
    <source>
        <strain evidence="2 3">SAORIC-696</strain>
    </source>
</reference>
<name>A0ABY7VZX8_9BACT</name>
<dbReference type="RefSeq" id="WP_274153299.1">
    <property type="nucleotide sequence ID" value="NZ_CP117812.1"/>
</dbReference>
<proteinExistence type="predicted"/>